<proteinExistence type="predicted"/>
<dbReference type="AlphaFoldDB" id="A0A370T9N2"/>
<comment type="caution">
    <text evidence="3">The sequence shown here is derived from an EMBL/GenBank/DDBJ whole genome shotgun (WGS) entry which is preliminary data.</text>
</comment>
<dbReference type="STRING" id="2656787.A0A370T9N2"/>
<dbReference type="InterPro" id="IPR054505">
    <property type="entry name" value="Myb_DNA-bind_8"/>
</dbReference>
<organism evidence="3 4">
    <name type="scientific">Venustampulla echinocandica</name>
    <dbReference type="NCBI Taxonomy" id="2656787"/>
    <lineage>
        <taxon>Eukaryota</taxon>
        <taxon>Fungi</taxon>
        <taxon>Dikarya</taxon>
        <taxon>Ascomycota</taxon>
        <taxon>Pezizomycotina</taxon>
        <taxon>Leotiomycetes</taxon>
        <taxon>Helotiales</taxon>
        <taxon>Pleuroascaceae</taxon>
        <taxon>Venustampulla</taxon>
    </lineage>
</organism>
<dbReference type="OrthoDB" id="3944408at2759"/>
<reference evidence="3 4" key="1">
    <citation type="journal article" date="2018" name="IMA Fungus">
        <title>IMA Genome-F 9: Draft genome sequence of Annulohypoxylon stygium, Aspergillus mulundensis, Berkeleyomyces basicola (syn. Thielaviopsis basicola), Ceratocystis smalleyi, two Cercospora beticola strains, Coleophoma cylindrospora, Fusarium fracticaudum, Phialophora cf. hyalina, and Morchella septimelata.</title>
        <authorList>
            <person name="Wingfield B.D."/>
            <person name="Bills G.F."/>
            <person name="Dong Y."/>
            <person name="Huang W."/>
            <person name="Nel W.J."/>
            <person name="Swalarsk-Parry B.S."/>
            <person name="Vaghefi N."/>
            <person name="Wilken P.M."/>
            <person name="An Z."/>
            <person name="de Beer Z.W."/>
            <person name="De Vos L."/>
            <person name="Chen L."/>
            <person name="Duong T.A."/>
            <person name="Gao Y."/>
            <person name="Hammerbacher A."/>
            <person name="Kikkert J.R."/>
            <person name="Li Y."/>
            <person name="Li H."/>
            <person name="Li K."/>
            <person name="Li Q."/>
            <person name="Liu X."/>
            <person name="Ma X."/>
            <person name="Naidoo K."/>
            <person name="Pethybridge S.J."/>
            <person name="Sun J."/>
            <person name="Steenkamp E.T."/>
            <person name="van der Nest M.A."/>
            <person name="van Wyk S."/>
            <person name="Wingfield M.J."/>
            <person name="Xiong C."/>
            <person name="Yue Q."/>
            <person name="Zhang X."/>
        </authorList>
    </citation>
    <scope>NUCLEOTIDE SEQUENCE [LARGE SCALE GENOMIC DNA]</scope>
    <source>
        <strain evidence="3 4">BP 5553</strain>
    </source>
</reference>
<evidence type="ECO:0000313" key="4">
    <source>
        <dbReference type="Proteomes" id="UP000254866"/>
    </source>
</evidence>
<accession>A0A370T9N2</accession>
<gene>
    <name evidence="3" type="ORF">BP5553_10234</name>
</gene>
<dbReference type="Proteomes" id="UP000254866">
    <property type="component" value="Unassembled WGS sequence"/>
</dbReference>
<dbReference type="Pfam" id="PF22980">
    <property type="entry name" value="Myb_DNA-bind_8"/>
    <property type="match status" value="1"/>
</dbReference>
<feature type="compositionally biased region" description="Basic and acidic residues" evidence="1">
    <location>
        <begin position="89"/>
        <end position="107"/>
    </location>
</feature>
<evidence type="ECO:0000259" key="2">
    <source>
        <dbReference type="Pfam" id="PF22980"/>
    </source>
</evidence>
<dbReference type="RefSeq" id="XP_031864881.1">
    <property type="nucleotide sequence ID" value="XM_032018857.1"/>
</dbReference>
<sequence>MPSKIQLDENLYFLYTCLQKSDMKFIDFHAVGAATSLKAPAARMRYTRLRRQIESGTVAGAHGHSPAAEETETKPIRKRKRKDCDADDINTKKKEDARRKETERETADEADAEASNSSESDSESNMPLSKLVALKHNSAYASPYPLVPSWTQVPQGGVWGNRGHATLPIRGGTPGSPTSYHGHATQSGASAGNVTRLIHPIPGLRGMGDQSPNYRFAHPSTSLNAFGRPFAPGAWGVPMSPPPNPNE</sequence>
<evidence type="ECO:0000313" key="3">
    <source>
        <dbReference type="EMBL" id="RDL30356.1"/>
    </source>
</evidence>
<evidence type="ECO:0000256" key="1">
    <source>
        <dbReference type="SAM" id="MobiDB-lite"/>
    </source>
</evidence>
<feature type="compositionally biased region" description="Low complexity" evidence="1">
    <location>
        <begin position="113"/>
        <end position="125"/>
    </location>
</feature>
<protein>
    <recommendedName>
        <fullName evidence="2">Myb-like DNA-binding domain-containing protein</fullName>
    </recommendedName>
</protein>
<dbReference type="EMBL" id="NPIC01000015">
    <property type="protein sequence ID" value="RDL30356.1"/>
    <property type="molecule type" value="Genomic_DNA"/>
</dbReference>
<name>A0A370T9N2_9HELO</name>
<dbReference type="GeneID" id="43603083"/>
<feature type="region of interest" description="Disordered" evidence="1">
    <location>
        <begin position="56"/>
        <end position="126"/>
    </location>
</feature>
<keyword evidence="4" id="KW-1185">Reference proteome</keyword>
<feature type="domain" description="Myb-like DNA-binding" evidence="2">
    <location>
        <begin position="8"/>
        <end position="54"/>
    </location>
</feature>